<proteinExistence type="predicted"/>
<evidence type="ECO:0000313" key="3">
    <source>
        <dbReference type="Proteomes" id="UP001180020"/>
    </source>
</evidence>
<reference evidence="2" key="1">
    <citation type="journal article" date="2023" name="Nat. Commun.">
        <title>Diploid and tetraploid genomes of Acorus and the evolution of monocots.</title>
        <authorList>
            <person name="Ma L."/>
            <person name="Liu K.W."/>
            <person name="Li Z."/>
            <person name="Hsiao Y.Y."/>
            <person name="Qi Y."/>
            <person name="Fu T."/>
            <person name="Tang G.D."/>
            <person name="Zhang D."/>
            <person name="Sun W.H."/>
            <person name="Liu D.K."/>
            <person name="Li Y."/>
            <person name="Chen G.Z."/>
            <person name="Liu X.D."/>
            <person name="Liao X.Y."/>
            <person name="Jiang Y.T."/>
            <person name="Yu X."/>
            <person name="Hao Y."/>
            <person name="Huang J."/>
            <person name="Zhao X.W."/>
            <person name="Ke S."/>
            <person name="Chen Y.Y."/>
            <person name="Wu W.L."/>
            <person name="Hsu J.L."/>
            <person name="Lin Y.F."/>
            <person name="Huang M.D."/>
            <person name="Li C.Y."/>
            <person name="Huang L."/>
            <person name="Wang Z.W."/>
            <person name="Zhao X."/>
            <person name="Zhong W.Y."/>
            <person name="Peng D.H."/>
            <person name="Ahmad S."/>
            <person name="Lan S."/>
            <person name="Zhang J.S."/>
            <person name="Tsai W.C."/>
            <person name="Van de Peer Y."/>
            <person name="Liu Z.J."/>
        </authorList>
    </citation>
    <scope>NUCLEOTIDE SEQUENCE</scope>
    <source>
        <strain evidence="2">CP</strain>
    </source>
</reference>
<comment type="caution">
    <text evidence="2">The sequence shown here is derived from an EMBL/GenBank/DDBJ whole genome shotgun (WGS) entry which is preliminary data.</text>
</comment>
<evidence type="ECO:0008006" key="4">
    <source>
        <dbReference type="Google" id="ProtNLM"/>
    </source>
</evidence>
<feature type="region of interest" description="Disordered" evidence="1">
    <location>
        <begin position="1"/>
        <end position="22"/>
    </location>
</feature>
<gene>
    <name evidence="2" type="ORF">QJS10_CPB22g00249</name>
</gene>
<dbReference type="EMBL" id="JAUJYO010000022">
    <property type="protein sequence ID" value="KAK1281904.1"/>
    <property type="molecule type" value="Genomic_DNA"/>
</dbReference>
<evidence type="ECO:0000256" key="1">
    <source>
        <dbReference type="SAM" id="MobiDB-lite"/>
    </source>
</evidence>
<accession>A0AAV9BZU1</accession>
<reference evidence="2" key="2">
    <citation type="submission" date="2023-06" db="EMBL/GenBank/DDBJ databases">
        <authorList>
            <person name="Ma L."/>
            <person name="Liu K.-W."/>
            <person name="Li Z."/>
            <person name="Hsiao Y.-Y."/>
            <person name="Qi Y."/>
            <person name="Fu T."/>
            <person name="Tang G."/>
            <person name="Zhang D."/>
            <person name="Sun W.-H."/>
            <person name="Liu D.-K."/>
            <person name="Li Y."/>
            <person name="Chen G.-Z."/>
            <person name="Liu X.-D."/>
            <person name="Liao X.-Y."/>
            <person name="Jiang Y.-T."/>
            <person name="Yu X."/>
            <person name="Hao Y."/>
            <person name="Huang J."/>
            <person name="Zhao X.-W."/>
            <person name="Ke S."/>
            <person name="Chen Y.-Y."/>
            <person name="Wu W.-L."/>
            <person name="Hsu J.-L."/>
            <person name="Lin Y.-F."/>
            <person name="Huang M.-D."/>
            <person name="Li C.-Y."/>
            <person name="Huang L."/>
            <person name="Wang Z.-W."/>
            <person name="Zhao X."/>
            <person name="Zhong W.-Y."/>
            <person name="Peng D.-H."/>
            <person name="Ahmad S."/>
            <person name="Lan S."/>
            <person name="Zhang J.-S."/>
            <person name="Tsai W.-C."/>
            <person name="Van De Peer Y."/>
            <person name="Liu Z.-J."/>
        </authorList>
    </citation>
    <scope>NUCLEOTIDE SEQUENCE</scope>
    <source>
        <strain evidence="2">CP</strain>
        <tissue evidence="2">Leaves</tissue>
    </source>
</reference>
<keyword evidence="3" id="KW-1185">Reference proteome</keyword>
<dbReference type="Proteomes" id="UP001180020">
    <property type="component" value="Unassembled WGS sequence"/>
</dbReference>
<evidence type="ECO:0000313" key="2">
    <source>
        <dbReference type="EMBL" id="KAK1281904.1"/>
    </source>
</evidence>
<dbReference type="AlphaFoldDB" id="A0AAV9BZU1"/>
<feature type="compositionally biased region" description="Polar residues" evidence="1">
    <location>
        <begin position="1"/>
        <end position="21"/>
    </location>
</feature>
<organism evidence="2 3">
    <name type="scientific">Acorus calamus</name>
    <name type="common">Sweet flag</name>
    <dbReference type="NCBI Taxonomy" id="4465"/>
    <lineage>
        <taxon>Eukaryota</taxon>
        <taxon>Viridiplantae</taxon>
        <taxon>Streptophyta</taxon>
        <taxon>Embryophyta</taxon>
        <taxon>Tracheophyta</taxon>
        <taxon>Spermatophyta</taxon>
        <taxon>Magnoliopsida</taxon>
        <taxon>Liliopsida</taxon>
        <taxon>Acoraceae</taxon>
        <taxon>Acorus</taxon>
    </lineage>
</organism>
<name>A0AAV9BZU1_ACOCL</name>
<sequence>MALASSSTMHPTGPDSSSQSALHYAPNNVADYDTLIVGLKLAKALHIRSKDGAIPMPTNELSKEFFGFEIHYLHYLPQDNNANADSLASNAIDCGGHWVPSDVPDRLLNDPSLNVYPIKRESPCWMDLIETL</sequence>
<protein>
    <recommendedName>
        <fullName evidence="4">RNase H type-1 domain-containing protein</fullName>
    </recommendedName>
</protein>